<evidence type="ECO:0000313" key="3">
    <source>
        <dbReference type="Proteomes" id="UP000813423"/>
    </source>
</evidence>
<gene>
    <name evidence="2" type="ORF">KXV57_005153</name>
</gene>
<sequence length="164" mass="17921">MKQWGIFASSSPNSAGSDWRLYPKVAELHEVFAWAAPGTSYAAHVVRGRDDLFAIGVAVSDSPTGPYIDAHPSGPIISDNDNSHPGAIELNDEEQIPGLPHPWTLREVAISAAVLRPTPCPRITGVPTRQKIRKRPACLPTSGMNQRNATGHRWIFLRRQKRGG</sequence>
<dbReference type="EMBL" id="JAIBSC010000034">
    <property type="protein sequence ID" value="KAH1906717.1"/>
    <property type="molecule type" value="Genomic_DNA"/>
</dbReference>
<dbReference type="AlphaFoldDB" id="A0A8H4IBE8"/>
<reference evidence="2" key="1">
    <citation type="submission" date="2021-08" db="EMBL/GenBank/DDBJ databases">
        <title>Global Aspergillus fumigatus from environmental and clinical sources.</title>
        <authorList>
            <person name="Barber A."/>
            <person name="Sae-Ong T."/>
        </authorList>
    </citation>
    <scope>NUCLEOTIDE SEQUENCE</scope>
    <source>
        <strain evidence="2">NRZ-2016-071</strain>
    </source>
</reference>
<dbReference type="InterPro" id="IPR023296">
    <property type="entry name" value="Glyco_hydro_beta-prop_sf"/>
</dbReference>
<name>A0A8H4IBE8_ASPFM</name>
<keyword evidence="1" id="KW-0732">Signal</keyword>
<dbReference type="Gene3D" id="2.115.10.20">
    <property type="entry name" value="Glycosyl hydrolase domain, family 43"/>
    <property type="match status" value="1"/>
</dbReference>
<comment type="caution">
    <text evidence="2">The sequence shown here is derived from an EMBL/GenBank/DDBJ whole genome shotgun (WGS) entry which is preliminary data.</text>
</comment>
<accession>A0A8H4IBE8</accession>
<evidence type="ECO:0000256" key="1">
    <source>
        <dbReference type="ARBA" id="ARBA00022729"/>
    </source>
</evidence>
<protein>
    <submittedName>
        <fullName evidence="2">Uncharacterized protein</fullName>
    </submittedName>
</protein>
<proteinExistence type="predicted"/>
<evidence type="ECO:0000313" key="2">
    <source>
        <dbReference type="EMBL" id="KAH1906717.1"/>
    </source>
</evidence>
<organism evidence="2 3">
    <name type="scientific">Aspergillus fumigatus</name>
    <name type="common">Neosartorya fumigata</name>
    <dbReference type="NCBI Taxonomy" id="746128"/>
    <lineage>
        <taxon>Eukaryota</taxon>
        <taxon>Fungi</taxon>
        <taxon>Dikarya</taxon>
        <taxon>Ascomycota</taxon>
        <taxon>Pezizomycotina</taxon>
        <taxon>Eurotiomycetes</taxon>
        <taxon>Eurotiomycetidae</taxon>
        <taxon>Eurotiales</taxon>
        <taxon>Aspergillaceae</taxon>
        <taxon>Aspergillus</taxon>
        <taxon>Aspergillus subgen. Fumigati</taxon>
    </lineage>
</organism>
<dbReference type="Proteomes" id="UP000813423">
    <property type="component" value="Unassembled WGS sequence"/>
</dbReference>